<dbReference type="Proteomes" id="UP001190700">
    <property type="component" value="Unassembled WGS sequence"/>
</dbReference>
<evidence type="ECO:0000313" key="3">
    <source>
        <dbReference type="EMBL" id="KAK3258877.1"/>
    </source>
</evidence>
<keyword evidence="4" id="KW-1185">Reference proteome</keyword>
<name>A0AAE0FFH2_9CHLO</name>
<feature type="compositionally biased region" description="Acidic residues" evidence="1">
    <location>
        <begin position="1"/>
        <end position="23"/>
    </location>
</feature>
<dbReference type="InterPro" id="IPR038765">
    <property type="entry name" value="Papain-like_cys_pep_sf"/>
</dbReference>
<dbReference type="InterPro" id="IPR003323">
    <property type="entry name" value="OTU_dom"/>
</dbReference>
<accession>A0AAE0FFH2</accession>
<feature type="region of interest" description="Disordered" evidence="1">
    <location>
        <begin position="229"/>
        <end position="258"/>
    </location>
</feature>
<comment type="caution">
    <text evidence="3">The sequence shown here is derived from an EMBL/GenBank/DDBJ whole genome shotgun (WGS) entry which is preliminary data.</text>
</comment>
<dbReference type="SUPFAM" id="SSF54001">
    <property type="entry name" value="Cysteine proteinases"/>
    <property type="match status" value="1"/>
</dbReference>
<feature type="region of interest" description="Disordered" evidence="1">
    <location>
        <begin position="1"/>
        <end position="95"/>
    </location>
</feature>
<dbReference type="Gene3D" id="3.90.70.80">
    <property type="match status" value="1"/>
</dbReference>
<gene>
    <name evidence="3" type="ORF">CYMTET_32099</name>
</gene>
<dbReference type="EMBL" id="LGRX02019197">
    <property type="protein sequence ID" value="KAK3258877.1"/>
    <property type="molecule type" value="Genomic_DNA"/>
</dbReference>
<evidence type="ECO:0000259" key="2">
    <source>
        <dbReference type="PROSITE" id="PS50802"/>
    </source>
</evidence>
<feature type="region of interest" description="Disordered" evidence="1">
    <location>
        <begin position="462"/>
        <end position="482"/>
    </location>
</feature>
<dbReference type="AlphaFoldDB" id="A0AAE0FFH2"/>
<organism evidence="3 4">
    <name type="scientific">Cymbomonas tetramitiformis</name>
    <dbReference type="NCBI Taxonomy" id="36881"/>
    <lineage>
        <taxon>Eukaryota</taxon>
        <taxon>Viridiplantae</taxon>
        <taxon>Chlorophyta</taxon>
        <taxon>Pyramimonadophyceae</taxon>
        <taxon>Pyramimonadales</taxon>
        <taxon>Pyramimonadaceae</taxon>
        <taxon>Cymbomonas</taxon>
    </lineage>
</organism>
<proteinExistence type="predicted"/>
<evidence type="ECO:0000313" key="4">
    <source>
        <dbReference type="Proteomes" id="UP001190700"/>
    </source>
</evidence>
<feature type="domain" description="OTU" evidence="2">
    <location>
        <begin position="489"/>
        <end position="629"/>
    </location>
</feature>
<feature type="compositionally biased region" description="Acidic residues" evidence="1">
    <location>
        <begin position="51"/>
        <end position="62"/>
    </location>
</feature>
<evidence type="ECO:0000256" key="1">
    <source>
        <dbReference type="SAM" id="MobiDB-lite"/>
    </source>
</evidence>
<feature type="compositionally biased region" description="Basic and acidic residues" evidence="1">
    <location>
        <begin position="25"/>
        <end position="50"/>
    </location>
</feature>
<protein>
    <recommendedName>
        <fullName evidence="2">OTU domain-containing protein</fullName>
    </recommendedName>
</protein>
<dbReference type="PROSITE" id="PS50802">
    <property type="entry name" value="OTU"/>
    <property type="match status" value="1"/>
</dbReference>
<dbReference type="CDD" id="cd22744">
    <property type="entry name" value="OTU"/>
    <property type="match status" value="1"/>
</dbReference>
<feature type="non-terminal residue" evidence="3">
    <location>
        <position position="1"/>
    </location>
</feature>
<reference evidence="3 4" key="1">
    <citation type="journal article" date="2015" name="Genome Biol. Evol.">
        <title>Comparative Genomics of a Bacterivorous Green Alga Reveals Evolutionary Causalities and Consequences of Phago-Mixotrophic Mode of Nutrition.</title>
        <authorList>
            <person name="Burns J.A."/>
            <person name="Paasch A."/>
            <person name="Narechania A."/>
            <person name="Kim E."/>
        </authorList>
    </citation>
    <scope>NUCLEOTIDE SEQUENCE [LARGE SCALE GENOMIC DNA]</scope>
    <source>
        <strain evidence="3 4">PLY_AMNH</strain>
    </source>
</reference>
<sequence>PETDLFDGSGESDTEVDDDDSIDNEYAHRESCVSQHESEQIIEDSDKTLSDESEDDIADQDGIEATVQREAAASETIDPSTDMPDTPGQERAPKVPKAKAYITIPIEFLSEVERGGRTSVETFKSEWIDDEQRRTTKKFYSSFNWTEHDTVHTAGAEDLRADHGNFHEPRVTYGNDRYGPTLKHPEHFDPDMTLSEMFLSLLPPNSLPNWCDYTNLAMELDRTDRMVGTGTERKVGPTKKGGRWEEKSSGIRGGVSSAYRHPKRKNEFNMWLRITLADELSEEQRAVYAMERHGVKYADARIDDPKRADLSPEVILNHTSLLVRDLPKDKAVDWFRNRADCVHCKTRKTVYVCSICTRGDGDTEEPLPLCLGKCFVRYHENMWGFQPIYWHDGDDMEIEEVDEDMRSDSTMDAVTSKTSNAVDAAMLAKTNARAGRLAARNKRKAMEEYDFDAHVTDEIDRHGSIAHSDGRDREDGEPSADEKLSQLGLRTVQICGDGNCLFYAIGHALGLTERTTAYGYIQDFYISDVLRTKALSIIDGDDGKRWFAEAAYPNTEWDDVLYTVRADKRYAGEFALRALAVAHQRDIYVINTPRGLEWNVNKPDANEEAELLRSTRAHTRTHMYPADPHAVTTRFEHTTVRMPYKQLTWAEVCQLNLTEVVKDVRYGPLVITHNGKWDIGAHFESTKLATNSRGAQSASAPTPAFTTEAAAVAVR</sequence>